<dbReference type="SMART" id="SM00062">
    <property type="entry name" value="PBPb"/>
    <property type="match status" value="1"/>
</dbReference>
<dbReference type="Proteomes" id="UP000192418">
    <property type="component" value="Unassembled WGS sequence"/>
</dbReference>
<feature type="domain" description="PAS" evidence="8">
    <location>
        <begin position="474"/>
        <end position="544"/>
    </location>
</feature>
<keyword evidence="11" id="KW-1185">Reference proteome</keyword>
<dbReference type="OrthoDB" id="5436879at2"/>
<dbReference type="InterPro" id="IPR003661">
    <property type="entry name" value="HisK_dim/P_dom"/>
</dbReference>
<feature type="domain" description="Response regulatory" evidence="7">
    <location>
        <begin position="852"/>
        <end position="968"/>
    </location>
</feature>
<dbReference type="Gene3D" id="3.30.450.20">
    <property type="entry name" value="PAS domain"/>
    <property type="match status" value="2"/>
</dbReference>
<dbReference type="NCBIfam" id="TIGR00229">
    <property type="entry name" value="sensory_box"/>
    <property type="match status" value="2"/>
</dbReference>
<protein>
    <recommendedName>
        <fullName evidence="2">histidine kinase</fullName>
        <ecNumber evidence="2">2.7.13.3</ecNumber>
    </recommendedName>
</protein>
<dbReference type="PANTHER" id="PTHR43065">
    <property type="entry name" value="SENSOR HISTIDINE KINASE"/>
    <property type="match status" value="1"/>
</dbReference>
<evidence type="ECO:0000256" key="1">
    <source>
        <dbReference type="ARBA" id="ARBA00000085"/>
    </source>
</evidence>
<dbReference type="CDD" id="cd00156">
    <property type="entry name" value="REC"/>
    <property type="match status" value="1"/>
</dbReference>
<sequence length="980" mass="110256">MLKDFSLKTLWLCSGIICTICLLILFSQVAVLAGEVTTDKGEYSDVYSLLTPHEKEWLSQHHTIRVAGPMAFPPFSYYEDGNLKGMAGDYLSFVFDMLDVTVEIQPDIPWPEVLNGARERNIDLISCAAKTIDRQAYLSFTDPYLSFPLVIITKTDAPFMAGFQDLSGQKVAFVKGTAAVEWIAREKISLFSHFVDTPLDALQAVSFGRAHAYIDNLATATYLIQKNGLSNLKVAASISPENYHLYMAIRKDWPQLVSITNKILGSMSSRQHMEIQKRWLAVKSDVGFSKPMVIKWFLGLLSIAALFIGTMLLWNRRLKREVRKRDHAEKALMRSQDKLKEHNEMLSSIFETAAEGICVCVPIDEYPFVRFSQWNKKMEELTGYTLEEINRLGWYQSLYPDENLRKKAIARMDAMREGQNLNNEEWEIVTRDGSKKPMSISTSILTSHDNKTFVLAIMHDIADRKQYESQLIASRKEWEDIFNAIGHPAMILDKNHRIENANLATLKLTGLSRNQIKGEACHKIFHGSHEPSGECPMKALLNNGEFETVEMHMETLDGHYLVSCTPILDEKGQLDRVIHISTDITEKIKLEHQLRQSHKMEAVGTLSGGIAHEFNNILGIILGNIELAMDDIPDWNPTRGFLSEIRKATLRGRDVVRQLLSFSRKTTHRKSPLDMVNCVQEAMKLLRVSIPTQIEFKENLSPRCHTIMADQTQMQQMVINLCNNAAHAMEDGGGVLEIGLRNTTVSKRQIFLDQVLEPGEYIELSVADTGHGIPEHVMEHLFDPFFTTKAVDKGTGMGLAVVHGIVHGHDGFIKVETRMGKGTAFLIYFPVTNALVNEPDEVNDIVPGGNESILFVDDESALVSMGKQRLERLGYQVEGATVPETALEMFRARPGKFDLVITDMAMPRMTGAQLIEGLIEIRPDVKTLLCTGYSKKMDEKTAFELGATGFAMKPMDQKKLAEMVRKVLDTSEPAHNVSVT</sequence>
<feature type="domain" description="Histidine kinase" evidence="6">
    <location>
        <begin position="609"/>
        <end position="833"/>
    </location>
</feature>
<dbReference type="SMART" id="SM00086">
    <property type="entry name" value="PAC"/>
    <property type="match status" value="2"/>
</dbReference>
<keyword evidence="5" id="KW-1133">Transmembrane helix</keyword>
<dbReference type="InterPro" id="IPR000014">
    <property type="entry name" value="PAS"/>
</dbReference>
<evidence type="ECO:0000256" key="2">
    <source>
        <dbReference type="ARBA" id="ARBA00012438"/>
    </source>
</evidence>
<dbReference type="SUPFAM" id="SSF55785">
    <property type="entry name" value="PYP-like sensor domain (PAS domain)"/>
    <property type="match status" value="2"/>
</dbReference>
<reference evidence="10 11" key="1">
    <citation type="submission" date="2017-04" db="EMBL/GenBank/DDBJ databases">
        <authorList>
            <person name="Afonso C.L."/>
            <person name="Miller P.J."/>
            <person name="Scott M.A."/>
            <person name="Spackman E."/>
            <person name="Goraichik I."/>
            <person name="Dimitrov K.M."/>
            <person name="Suarez D.L."/>
            <person name="Swayne D.E."/>
        </authorList>
    </citation>
    <scope>NUCLEOTIDE SEQUENCE [LARGE SCALE GENOMIC DNA]</scope>
    <source>
        <strain evidence="10 11">DSM 3385</strain>
    </source>
</reference>
<dbReference type="Gene3D" id="3.40.190.10">
    <property type="entry name" value="Periplasmic binding protein-like II"/>
    <property type="match status" value="2"/>
</dbReference>
<dbReference type="GO" id="GO:0000155">
    <property type="term" value="F:phosphorelay sensor kinase activity"/>
    <property type="evidence" value="ECO:0007669"/>
    <property type="project" value="InterPro"/>
</dbReference>
<evidence type="ECO:0000256" key="3">
    <source>
        <dbReference type="ARBA" id="ARBA00022553"/>
    </source>
</evidence>
<feature type="domain" description="PAC" evidence="9">
    <location>
        <begin position="422"/>
        <end position="473"/>
    </location>
</feature>
<evidence type="ECO:0000259" key="8">
    <source>
        <dbReference type="PROSITE" id="PS50112"/>
    </source>
</evidence>
<dbReference type="PANTHER" id="PTHR43065:SF42">
    <property type="entry name" value="TWO-COMPONENT SENSOR PPRA"/>
    <property type="match status" value="1"/>
</dbReference>
<dbReference type="SMART" id="SM00091">
    <property type="entry name" value="PAS"/>
    <property type="match status" value="2"/>
</dbReference>
<dbReference type="CDD" id="cd00082">
    <property type="entry name" value="HisKA"/>
    <property type="match status" value="1"/>
</dbReference>
<evidence type="ECO:0000259" key="6">
    <source>
        <dbReference type="PROSITE" id="PS50109"/>
    </source>
</evidence>
<dbReference type="EMBL" id="FWXY01000028">
    <property type="protein sequence ID" value="SMD07033.1"/>
    <property type="molecule type" value="Genomic_DNA"/>
</dbReference>
<dbReference type="SUPFAM" id="SSF47384">
    <property type="entry name" value="Homodimeric domain of signal transducing histidine kinase"/>
    <property type="match status" value="1"/>
</dbReference>
<dbReference type="InterPro" id="IPR005467">
    <property type="entry name" value="His_kinase_dom"/>
</dbReference>
<dbReference type="SUPFAM" id="SSF52172">
    <property type="entry name" value="CheY-like"/>
    <property type="match status" value="1"/>
</dbReference>
<dbReference type="Pfam" id="PF08447">
    <property type="entry name" value="PAS_3"/>
    <property type="match status" value="1"/>
</dbReference>
<keyword evidence="5" id="KW-0472">Membrane</keyword>
<dbReference type="InterPro" id="IPR011006">
    <property type="entry name" value="CheY-like_superfamily"/>
</dbReference>
<dbReference type="Pfam" id="PF02518">
    <property type="entry name" value="HATPase_c"/>
    <property type="match status" value="1"/>
</dbReference>
<evidence type="ECO:0000256" key="4">
    <source>
        <dbReference type="PROSITE-ProRule" id="PRU00169"/>
    </source>
</evidence>
<dbReference type="InterPro" id="IPR004358">
    <property type="entry name" value="Sig_transdc_His_kin-like_C"/>
</dbReference>
<dbReference type="InterPro" id="IPR000700">
    <property type="entry name" value="PAS-assoc_C"/>
</dbReference>
<dbReference type="InterPro" id="IPR036890">
    <property type="entry name" value="HATPase_C_sf"/>
</dbReference>
<dbReference type="PROSITE" id="PS50113">
    <property type="entry name" value="PAC"/>
    <property type="match status" value="2"/>
</dbReference>
<dbReference type="Gene3D" id="3.40.50.2300">
    <property type="match status" value="1"/>
</dbReference>
<dbReference type="CDD" id="cd00130">
    <property type="entry name" value="PAS"/>
    <property type="match status" value="2"/>
</dbReference>
<name>A0A1W2EBA6_9BACT</name>
<dbReference type="InterPro" id="IPR035965">
    <property type="entry name" value="PAS-like_dom_sf"/>
</dbReference>
<gene>
    <name evidence="10" type="ORF">SAMN02746065_12818</name>
</gene>
<dbReference type="PROSITE" id="PS50110">
    <property type="entry name" value="RESPONSE_REGULATORY"/>
    <property type="match status" value="1"/>
</dbReference>
<dbReference type="SUPFAM" id="SSF53850">
    <property type="entry name" value="Periplasmic binding protein-like II"/>
    <property type="match status" value="1"/>
</dbReference>
<evidence type="ECO:0000259" key="9">
    <source>
        <dbReference type="PROSITE" id="PS50113"/>
    </source>
</evidence>
<evidence type="ECO:0000313" key="10">
    <source>
        <dbReference type="EMBL" id="SMD07033.1"/>
    </source>
</evidence>
<keyword evidence="3 4" id="KW-0597">Phosphoprotein</keyword>
<comment type="catalytic activity">
    <reaction evidence="1">
        <text>ATP + protein L-histidine = ADP + protein N-phospho-L-histidine.</text>
        <dbReference type="EC" id="2.7.13.3"/>
    </reaction>
</comment>
<organism evidence="10 11">
    <name type="scientific">Desulfocicer vacuolatum DSM 3385</name>
    <dbReference type="NCBI Taxonomy" id="1121400"/>
    <lineage>
        <taxon>Bacteria</taxon>
        <taxon>Pseudomonadati</taxon>
        <taxon>Thermodesulfobacteriota</taxon>
        <taxon>Desulfobacteria</taxon>
        <taxon>Desulfobacterales</taxon>
        <taxon>Desulfobacteraceae</taxon>
        <taxon>Desulfocicer</taxon>
    </lineage>
</organism>
<evidence type="ECO:0000313" key="11">
    <source>
        <dbReference type="Proteomes" id="UP000192418"/>
    </source>
</evidence>
<dbReference type="CDD" id="cd01007">
    <property type="entry name" value="PBP2_BvgS_HisK_like"/>
    <property type="match status" value="1"/>
</dbReference>
<dbReference type="AlphaFoldDB" id="A0A1W2EBA6"/>
<dbReference type="InterPro" id="IPR013655">
    <property type="entry name" value="PAS_fold_3"/>
</dbReference>
<dbReference type="EC" id="2.7.13.3" evidence="2"/>
<dbReference type="SMART" id="SM00388">
    <property type="entry name" value="HisKA"/>
    <property type="match status" value="1"/>
</dbReference>
<keyword evidence="5" id="KW-0812">Transmembrane</keyword>
<dbReference type="InterPro" id="IPR001789">
    <property type="entry name" value="Sig_transdc_resp-reg_receiver"/>
</dbReference>
<feature type="transmembrane region" description="Helical" evidence="5">
    <location>
        <begin position="296"/>
        <end position="315"/>
    </location>
</feature>
<proteinExistence type="predicted"/>
<dbReference type="Pfam" id="PF00072">
    <property type="entry name" value="Response_reg"/>
    <property type="match status" value="1"/>
</dbReference>
<dbReference type="SMART" id="SM00387">
    <property type="entry name" value="HATPase_c"/>
    <property type="match status" value="1"/>
</dbReference>
<dbReference type="InterPro" id="IPR036097">
    <property type="entry name" value="HisK_dim/P_sf"/>
</dbReference>
<dbReference type="InterPro" id="IPR001638">
    <property type="entry name" value="Solute-binding_3/MltF_N"/>
</dbReference>
<dbReference type="PRINTS" id="PR00344">
    <property type="entry name" value="BCTRLSENSOR"/>
</dbReference>
<dbReference type="Gene3D" id="1.10.287.130">
    <property type="match status" value="1"/>
</dbReference>
<dbReference type="PROSITE" id="PS50112">
    <property type="entry name" value="PAS"/>
    <property type="match status" value="1"/>
</dbReference>
<dbReference type="Pfam" id="PF00512">
    <property type="entry name" value="HisKA"/>
    <property type="match status" value="1"/>
</dbReference>
<evidence type="ECO:0000256" key="5">
    <source>
        <dbReference type="SAM" id="Phobius"/>
    </source>
</evidence>
<dbReference type="Pfam" id="PF13426">
    <property type="entry name" value="PAS_9"/>
    <property type="match status" value="1"/>
</dbReference>
<dbReference type="SMART" id="SM00448">
    <property type="entry name" value="REC"/>
    <property type="match status" value="1"/>
</dbReference>
<evidence type="ECO:0000259" key="7">
    <source>
        <dbReference type="PROSITE" id="PS50110"/>
    </source>
</evidence>
<dbReference type="STRING" id="1121400.SAMN02746065_12818"/>
<accession>A0A1W2EBA6</accession>
<dbReference type="SUPFAM" id="SSF55874">
    <property type="entry name" value="ATPase domain of HSP90 chaperone/DNA topoisomerase II/histidine kinase"/>
    <property type="match status" value="1"/>
</dbReference>
<dbReference type="RefSeq" id="WP_084071431.1">
    <property type="nucleotide sequence ID" value="NZ_FWXY01000028.1"/>
</dbReference>
<feature type="modified residue" description="4-aspartylphosphate" evidence="4">
    <location>
        <position position="903"/>
    </location>
</feature>
<dbReference type="InterPro" id="IPR003594">
    <property type="entry name" value="HATPase_dom"/>
</dbReference>
<feature type="domain" description="PAC" evidence="9">
    <location>
        <begin position="542"/>
        <end position="596"/>
    </location>
</feature>
<dbReference type="Pfam" id="PF00497">
    <property type="entry name" value="SBP_bac_3"/>
    <property type="match status" value="1"/>
</dbReference>
<dbReference type="InterPro" id="IPR001610">
    <property type="entry name" value="PAC"/>
</dbReference>
<dbReference type="Gene3D" id="3.30.565.10">
    <property type="entry name" value="Histidine kinase-like ATPase, C-terminal domain"/>
    <property type="match status" value="1"/>
</dbReference>
<dbReference type="PROSITE" id="PS50109">
    <property type="entry name" value="HIS_KIN"/>
    <property type="match status" value="1"/>
</dbReference>